<organism evidence="2 3">
    <name type="scientific">Colletotrichum scovillei</name>
    <dbReference type="NCBI Taxonomy" id="1209932"/>
    <lineage>
        <taxon>Eukaryota</taxon>
        <taxon>Fungi</taxon>
        <taxon>Dikarya</taxon>
        <taxon>Ascomycota</taxon>
        <taxon>Pezizomycotina</taxon>
        <taxon>Sordariomycetes</taxon>
        <taxon>Hypocreomycetidae</taxon>
        <taxon>Glomerellales</taxon>
        <taxon>Glomerellaceae</taxon>
        <taxon>Colletotrichum</taxon>
        <taxon>Colletotrichum acutatum species complex</taxon>
    </lineage>
</organism>
<name>A0A9P7R7S9_9PEZI</name>
<sequence length="131" mass="13879">MSSGSTTLSTVLFALRPHNQAFLHNPCRHAIPLTFELPVNVMASPSINYTSLSADAVAAARPPSPFLLARESLALHCKSSLMDVNGGLAPPSTRTGARPSSMHMAIPSSSGLDSRIGRETIVCVRSLNIVR</sequence>
<evidence type="ECO:0000313" key="3">
    <source>
        <dbReference type="Proteomes" id="UP000699042"/>
    </source>
</evidence>
<keyword evidence="3" id="KW-1185">Reference proteome</keyword>
<gene>
    <name evidence="2" type="ORF">JMJ77_002353</name>
</gene>
<reference evidence="2" key="1">
    <citation type="submission" date="2021-05" db="EMBL/GenBank/DDBJ databases">
        <title>Comparative genomics of three Colletotrichum scovillei strains and genetic complementation revealed genes involved fungal growth and virulence on chili pepper.</title>
        <authorList>
            <person name="Hsieh D.-K."/>
            <person name="Chuang S.-C."/>
            <person name="Chen C.-Y."/>
            <person name="Chao Y.-T."/>
            <person name="Lu M.-Y.J."/>
            <person name="Lee M.-H."/>
            <person name="Shih M.-C."/>
        </authorList>
    </citation>
    <scope>NUCLEOTIDE SEQUENCE</scope>
    <source>
        <strain evidence="2">Coll-153</strain>
    </source>
</reference>
<dbReference type="AlphaFoldDB" id="A0A9P7R7S9"/>
<evidence type="ECO:0000313" key="2">
    <source>
        <dbReference type="EMBL" id="KAG7051736.1"/>
    </source>
</evidence>
<dbReference type="Proteomes" id="UP000699042">
    <property type="component" value="Unassembled WGS sequence"/>
</dbReference>
<comment type="caution">
    <text evidence="2">The sequence shown here is derived from an EMBL/GenBank/DDBJ whole genome shotgun (WGS) entry which is preliminary data.</text>
</comment>
<dbReference type="EMBL" id="JAESDN010000004">
    <property type="protein sequence ID" value="KAG7051736.1"/>
    <property type="molecule type" value="Genomic_DNA"/>
</dbReference>
<accession>A0A9P7R7S9</accession>
<feature type="region of interest" description="Disordered" evidence="1">
    <location>
        <begin position="88"/>
        <end position="111"/>
    </location>
</feature>
<protein>
    <submittedName>
        <fullName evidence="2">Uncharacterized protein</fullName>
    </submittedName>
</protein>
<evidence type="ECO:0000256" key="1">
    <source>
        <dbReference type="SAM" id="MobiDB-lite"/>
    </source>
</evidence>
<proteinExistence type="predicted"/>